<dbReference type="Pfam" id="PF19279">
    <property type="entry name" value="YegS_C"/>
    <property type="match status" value="1"/>
</dbReference>
<keyword evidence="3" id="KW-0808">Transferase</keyword>
<dbReference type="PROSITE" id="PS50146">
    <property type="entry name" value="DAGK"/>
    <property type="match status" value="1"/>
</dbReference>
<keyword evidence="7" id="KW-0444">Lipid biosynthesis</keyword>
<keyword evidence="8" id="KW-1208">Phospholipid metabolism</keyword>
<evidence type="ECO:0000256" key="8">
    <source>
        <dbReference type="ARBA" id="ARBA00023264"/>
    </source>
</evidence>
<dbReference type="Gene3D" id="2.60.200.40">
    <property type="match status" value="1"/>
</dbReference>
<evidence type="ECO:0000256" key="6">
    <source>
        <dbReference type="ARBA" id="ARBA00022840"/>
    </source>
</evidence>
<evidence type="ECO:0000256" key="4">
    <source>
        <dbReference type="ARBA" id="ARBA00022741"/>
    </source>
</evidence>
<feature type="domain" description="DAGKc" evidence="9">
    <location>
        <begin position="1"/>
        <end position="138"/>
    </location>
</feature>
<evidence type="ECO:0000256" key="7">
    <source>
        <dbReference type="ARBA" id="ARBA00023209"/>
    </source>
</evidence>
<dbReference type="InterPro" id="IPR016064">
    <property type="entry name" value="NAD/diacylglycerol_kinase_sf"/>
</dbReference>
<dbReference type="Proteomes" id="UP000192813">
    <property type="component" value="Unassembled WGS sequence"/>
</dbReference>
<keyword evidence="7" id="KW-0443">Lipid metabolism</keyword>
<name>A0A2J9PPK5_9LACT</name>
<keyword evidence="6" id="KW-0067">ATP-binding</keyword>
<dbReference type="InterPro" id="IPR050187">
    <property type="entry name" value="Lipid_Phosphate_FormReg"/>
</dbReference>
<comment type="cofactor">
    <cofactor evidence="1">
        <name>Mg(2+)</name>
        <dbReference type="ChEBI" id="CHEBI:18420"/>
    </cofactor>
</comment>
<dbReference type="GO" id="GO:0016301">
    <property type="term" value="F:kinase activity"/>
    <property type="evidence" value="ECO:0007669"/>
    <property type="project" value="UniProtKB-KW"/>
</dbReference>
<protein>
    <submittedName>
        <fullName evidence="10">Diacylglycerol kinase</fullName>
    </submittedName>
</protein>
<comment type="caution">
    <text evidence="10">The sequence shown here is derived from an EMBL/GenBank/DDBJ whole genome shotgun (WGS) entry which is preliminary data.</text>
</comment>
<evidence type="ECO:0000313" key="10">
    <source>
        <dbReference type="EMBL" id="PNL92289.1"/>
    </source>
</evidence>
<dbReference type="EMBL" id="NBTM02000001">
    <property type="protein sequence ID" value="PNL92289.1"/>
    <property type="molecule type" value="Genomic_DNA"/>
</dbReference>
<evidence type="ECO:0000256" key="1">
    <source>
        <dbReference type="ARBA" id="ARBA00001946"/>
    </source>
</evidence>
<dbReference type="RefSeq" id="WP_083070010.1">
    <property type="nucleotide sequence ID" value="NZ_NBTM02000001.1"/>
</dbReference>
<keyword evidence="5 10" id="KW-0418">Kinase</keyword>
<keyword evidence="7" id="KW-0594">Phospholipid biosynthesis</keyword>
<evidence type="ECO:0000259" key="9">
    <source>
        <dbReference type="PROSITE" id="PS50146"/>
    </source>
</evidence>
<comment type="similarity">
    <text evidence="2">Belongs to the diacylglycerol/lipid kinase family.</text>
</comment>
<dbReference type="PANTHER" id="PTHR12358:SF54">
    <property type="entry name" value="SPHINGOSINE KINASE RELATED PROTEIN"/>
    <property type="match status" value="1"/>
</dbReference>
<organism evidence="10 11">
    <name type="scientific">Aerococcus viridans</name>
    <dbReference type="NCBI Taxonomy" id="1377"/>
    <lineage>
        <taxon>Bacteria</taxon>
        <taxon>Bacillati</taxon>
        <taxon>Bacillota</taxon>
        <taxon>Bacilli</taxon>
        <taxon>Lactobacillales</taxon>
        <taxon>Aerococcaceae</taxon>
        <taxon>Aerococcus</taxon>
    </lineage>
</organism>
<dbReference type="AlphaFoldDB" id="A0A2J9PPK5"/>
<accession>A0A2J9PPK5</accession>
<evidence type="ECO:0000256" key="2">
    <source>
        <dbReference type="ARBA" id="ARBA00005983"/>
    </source>
</evidence>
<dbReference type="InterPro" id="IPR045540">
    <property type="entry name" value="YegS/DAGK_C"/>
</dbReference>
<dbReference type="Gene3D" id="3.40.50.10330">
    <property type="entry name" value="Probable inorganic polyphosphate/atp-NAD kinase, domain 1"/>
    <property type="match status" value="1"/>
</dbReference>
<dbReference type="Pfam" id="PF00781">
    <property type="entry name" value="DAGK_cat"/>
    <property type="match status" value="1"/>
</dbReference>
<evidence type="ECO:0000313" key="11">
    <source>
        <dbReference type="Proteomes" id="UP000192813"/>
    </source>
</evidence>
<dbReference type="PANTHER" id="PTHR12358">
    <property type="entry name" value="SPHINGOSINE KINASE"/>
    <property type="match status" value="1"/>
</dbReference>
<reference evidence="11" key="1">
    <citation type="submission" date="2017-12" db="EMBL/GenBank/DDBJ databases">
        <title>FDA dAtabase for Regulatory Grade micrObial Sequences (FDA-ARGOS): Supporting development and validation of Infectious Disease Dx tests.</title>
        <authorList>
            <person name="Hoffmann M."/>
            <person name="Allard M."/>
            <person name="Evans P."/>
            <person name="Brown E."/>
            <person name="Tallon L."/>
            <person name="Sadzewicz L."/>
            <person name="Sengamalay N."/>
            <person name="Ott S."/>
            <person name="Godinez A."/>
            <person name="Nagaraj S."/>
            <person name="Vavikolanu K."/>
            <person name="Aluvathingal J."/>
            <person name="Nadendla S."/>
            <person name="Sichtig H."/>
        </authorList>
    </citation>
    <scope>NUCLEOTIDE SEQUENCE [LARGE SCALE GENOMIC DNA]</scope>
    <source>
        <strain evidence="11">FDAARGOS_249</strain>
    </source>
</reference>
<dbReference type="InterPro" id="IPR017438">
    <property type="entry name" value="ATP-NAD_kinase_N"/>
</dbReference>
<keyword evidence="4" id="KW-0547">Nucleotide-binding</keyword>
<dbReference type="GO" id="GO:0005524">
    <property type="term" value="F:ATP binding"/>
    <property type="evidence" value="ECO:0007669"/>
    <property type="project" value="UniProtKB-KW"/>
</dbReference>
<dbReference type="InterPro" id="IPR001206">
    <property type="entry name" value="Diacylglycerol_kinase_cat_dom"/>
</dbReference>
<gene>
    <name evidence="10" type="ORF">A6J77_008620</name>
</gene>
<evidence type="ECO:0000256" key="3">
    <source>
        <dbReference type="ARBA" id="ARBA00022679"/>
    </source>
</evidence>
<evidence type="ECO:0000256" key="5">
    <source>
        <dbReference type="ARBA" id="ARBA00022777"/>
    </source>
</evidence>
<proteinExistence type="inferred from homology"/>
<sequence>MGNKGFLFIFNQAAGKKKKADINALVLDRASKAGLNKDDIFLVYSTSKASSQFLIDRFSEKYRDGIAVACGGDGTVHSIGNLMIDTALTFAILPLGTGNDLYTGLYGNRSVKDQIDHIFKGKTSKTDAIYIPELDLYTMNILSVGADANVVFQANDFKEKHKFLQKFAYMASVPKALQAGTAFDIRLTARKKGAELKLMEGPYILAALCNGVMYGGGFKINPDGQVNDGLLELVYVKTMPMHKIWTVLYKFFAGNHEDLEELRNVLCDEVVYASKDGSPMVLNCDGEIYQLPKFTCQVKKHAYKRII</sequence>
<dbReference type="SUPFAM" id="SSF111331">
    <property type="entry name" value="NAD kinase/diacylglycerol kinase-like"/>
    <property type="match status" value="1"/>
</dbReference>
<dbReference type="SMART" id="SM00046">
    <property type="entry name" value="DAGKc"/>
    <property type="match status" value="1"/>
</dbReference>
<dbReference type="GO" id="GO:0008654">
    <property type="term" value="P:phospholipid biosynthetic process"/>
    <property type="evidence" value="ECO:0007669"/>
    <property type="project" value="UniProtKB-KW"/>
</dbReference>